<evidence type="ECO:0000313" key="1">
    <source>
        <dbReference type="EMBL" id="GES24630.1"/>
    </source>
</evidence>
<reference evidence="1 2" key="1">
    <citation type="submission" date="2019-10" db="EMBL/GenBank/DDBJ databases">
        <title>Whole genome shotgun sequence of Acrocarpospora pleiomorpha NBRC 16267.</title>
        <authorList>
            <person name="Ichikawa N."/>
            <person name="Kimura A."/>
            <person name="Kitahashi Y."/>
            <person name="Komaki H."/>
            <person name="Oguchi A."/>
        </authorList>
    </citation>
    <scope>NUCLEOTIDE SEQUENCE [LARGE SCALE GENOMIC DNA]</scope>
    <source>
        <strain evidence="1 2">NBRC 16267</strain>
    </source>
</reference>
<proteinExistence type="predicted"/>
<organism evidence="1 2">
    <name type="scientific">Acrocarpospora pleiomorpha</name>
    <dbReference type="NCBI Taxonomy" id="90975"/>
    <lineage>
        <taxon>Bacteria</taxon>
        <taxon>Bacillati</taxon>
        <taxon>Actinomycetota</taxon>
        <taxon>Actinomycetes</taxon>
        <taxon>Streptosporangiales</taxon>
        <taxon>Streptosporangiaceae</taxon>
        <taxon>Acrocarpospora</taxon>
    </lineage>
</organism>
<keyword evidence="2" id="KW-1185">Reference proteome</keyword>
<sequence>MTQAPGPNPYVAIGRHRPNRPSVGGTYLGITETVAGHEREFNRWYEDDHFYSGAMAGPWILSGRRWVATHAMRKTWVPEDSPIISPHGQGCYFKTYWFATGHEDDAELWMNEAFKDLMEPDRFPTMRFGSDNEPKIRRNSSYSSFQRHLFTCALEPGPLQAVHALDYPFGGLALDVIQVDRSPAHYLVDIRPALQDTLAGAECKIAVAFERAPNQWLPSAREPEHEEFTVLWFFDAAPPPEGYAPRLTDFHRAIDEAGGRLALSACFVPTIPGTDTYVDELRAPRAPR</sequence>
<dbReference type="EMBL" id="BLAF01000054">
    <property type="protein sequence ID" value="GES24630.1"/>
    <property type="molecule type" value="Genomic_DNA"/>
</dbReference>
<name>A0A5M3XUQ8_9ACTN</name>
<dbReference type="OrthoDB" id="3848366at2"/>
<comment type="caution">
    <text evidence="1">The sequence shown here is derived from an EMBL/GenBank/DDBJ whole genome shotgun (WGS) entry which is preliminary data.</text>
</comment>
<dbReference type="Proteomes" id="UP000377595">
    <property type="component" value="Unassembled WGS sequence"/>
</dbReference>
<dbReference type="AlphaFoldDB" id="A0A5M3XUQ8"/>
<protein>
    <submittedName>
        <fullName evidence="1">Uncharacterized protein</fullName>
    </submittedName>
</protein>
<accession>A0A5M3XUQ8</accession>
<gene>
    <name evidence="1" type="ORF">Aple_075290</name>
</gene>
<evidence type="ECO:0000313" key="2">
    <source>
        <dbReference type="Proteomes" id="UP000377595"/>
    </source>
</evidence>
<dbReference type="RefSeq" id="WP_155349460.1">
    <property type="nucleotide sequence ID" value="NZ_BAAAHM010000044.1"/>
</dbReference>